<dbReference type="GO" id="GO:0004045">
    <property type="term" value="F:peptidyl-tRNA hydrolase activity"/>
    <property type="evidence" value="ECO:0007669"/>
    <property type="project" value="UniProtKB-UniRule"/>
</dbReference>
<evidence type="ECO:0000256" key="7">
    <source>
        <dbReference type="HAMAP-Rule" id="MF_00083"/>
    </source>
</evidence>
<dbReference type="CDD" id="cd00462">
    <property type="entry name" value="PTH"/>
    <property type="match status" value="1"/>
</dbReference>
<dbReference type="PROSITE" id="PS01196">
    <property type="entry name" value="PEPT_TRNA_HYDROL_2"/>
    <property type="match status" value="1"/>
</dbReference>
<dbReference type="SUPFAM" id="SSF53178">
    <property type="entry name" value="Peptidyl-tRNA hydrolase-like"/>
    <property type="match status" value="1"/>
</dbReference>
<comment type="catalytic activity">
    <reaction evidence="7">
        <text>an N-acyl-L-alpha-aminoacyl-tRNA + H2O = an N-acyl-L-amino acid + a tRNA + H(+)</text>
        <dbReference type="Rhea" id="RHEA:54448"/>
        <dbReference type="Rhea" id="RHEA-COMP:10123"/>
        <dbReference type="Rhea" id="RHEA-COMP:13883"/>
        <dbReference type="ChEBI" id="CHEBI:15377"/>
        <dbReference type="ChEBI" id="CHEBI:15378"/>
        <dbReference type="ChEBI" id="CHEBI:59874"/>
        <dbReference type="ChEBI" id="CHEBI:78442"/>
        <dbReference type="ChEBI" id="CHEBI:138191"/>
        <dbReference type="EC" id="3.1.1.29"/>
    </reaction>
</comment>
<dbReference type="EMBL" id="JAUUUU010000002">
    <property type="protein sequence ID" value="MDP1520215.1"/>
    <property type="molecule type" value="Genomic_DNA"/>
</dbReference>
<dbReference type="HAMAP" id="MF_00083">
    <property type="entry name" value="Pept_tRNA_hydro_bact"/>
    <property type="match status" value="1"/>
</dbReference>
<comment type="function">
    <text evidence="7">Hydrolyzes ribosome-free peptidyl-tRNAs (with 1 or more amino acids incorporated), which drop off the ribosome during protein synthesis, or as a result of ribosome stalling.</text>
</comment>
<comment type="subcellular location">
    <subcellularLocation>
        <location evidence="7">Cytoplasm</location>
    </subcellularLocation>
</comment>
<comment type="caution">
    <text evidence="8">The sequence shown here is derived from an EMBL/GenBank/DDBJ whole genome shotgun (WGS) entry which is preliminary data.</text>
</comment>
<dbReference type="PANTHER" id="PTHR17224">
    <property type="entry name" value="PEPTIDYL-TRNA HYDROLASE"/>
    <property type="match status" value="1"/>
</dbReference>
<dbReference type="NCBIfam" id="TIGR00447">
    <property type="entry name" value="pth"/>
    <property type="match status" value="1"/>
</dbReference>
<dbReference type="GO" id="GO:0006515">
    <property type="term" value="P:protein quality control for misfolded or incompletely synthesized proteins"/>
    <property type="evidence" value="ECO:0007669"/>
    <property type="project" value="UniProtKB-UniRule"/>
</dbReference>
<keyword evidence="9" id="KW-1185">Reference proteome</keyword>
<name>A0AAW8B0S4_9GAMM</name>
<feature type="site" description="Stabilizes the basic form of H active site to accept a proton" evidence="7">
    <location>
        <position position="96"/>
    </location>
</feature>
<feature type="binding site" evidence="7">
    <location>
        <position position="71"/>
    </location>
    <ligand>
        <name>tRNA</name>
        <dbReference type="ChEBI" id="CHEBI:17843"/>
    </ligand>
</feature>
<dbReference type="EC" id="3.1.1.29" evidence="1 7"/>
<evidence type="ECO:0000256" key="2">
    <source>
        <dbReference type="ARBA" id="ARBA00022555"/>
    </source>
</evidence>
<evidence type="ECO:0000313" key="9">
    <source>
        <dbReference type="Proteomes" id="UP001178354"/>
    </source>
</evidence>
<evidence type="ECO:0000256" key="1">
    <source>
        <dbReference type="ARBA" id="ARBA00013260"/>
    </source>
</evidence>
<evidence type="ECO:0000256" key="6">
    <source>
        <dbReference type="ARBA" id="ARBA00050038"/>
    </source>
</evidence>
<keyword evidence="7" id="KW-0963">Cytoplasm</keyword>
<comment type="function">
    <text evidence="7">Catalyzes the release of premature peptidyl moieties from peptidyl-tRNA molecules trapped in stalled 50S ribosomal subunits, and thus maintains levels of free tRNAs and 50S ribosomes.</text>
</comment>
<keyword evidence="4 7" id="KW-0694">RNA-binding</keyword>
<dbReference type="PANTHER" id="PTHR17224:SF1">
    <property type="entry name" value="PEPTIDYL-TRNA HYDROLASE"/>
    <property type="match status" value="1"/>
</dbReference>
<reference evidence="8" key="2">
    <citation type="submission" date="2023-08" db="EMBL/GenBank/DDBJ databases">
        <authorList>
            <person name="Luo J."/>
        </authorList>
    </citation>
    <scope>NUCLEOTIDE SEQUENCE</scope>
    <source>
        <strain evidence="8">DSM 25064</strain>
    </source>
</reference>
<sequence>MDTPVQLIVGLGNPGPQYDRTRHNAGADFVAALANRYSVELTPESKFFGKTAKAIIDGAPVWLLIPDTFMNRSGKAIAALASFYRIPTKAILVAHDELDLSPGTARLKLGGGHGGHNGLRDTIQALGNNRDFARLRLGIGHPGHASEVVNFVLKRAPASEQELIEQSIDQALDVIGDTVAGRWNDAMKKLHTNN</sequence>
<protein>
    <recommendedName>
        <fullName evidence="6 7">Peptidyl-tRNA hydrolase</fullName>
        <shortName evidence="7">Pth</shortName>
        <ecNumber evidence="1 7">3.1.1.29</ecNumber>
    </recommendedName>
</protein>
<evidence type="ECO:0000256" key="4">
    <source>
        <dbReference type="ARBA" id="ARBA00022884"/>
    </source>
</evidence>
<dbReference type="AlphaFoldDB" id="A0AAW8B0S4"/>
<dbReference type="GO" id="GO:0072344">
    <property type="term" value="P:rescue of stalled ribosome"/>
    <property type="evidence" value="ECO:0007669"/>
    <property type="project" value="UniProtKB-UniRule"/>
</dbReference>
<evidence type="ECO:0000313" key="8">
    <source>
        <dbReference type="EMBL" id="MDP1520215.1"/>
    </source>
</evidence>
<comment type="subunit">
    <text evidence="7">Monomer.</text>
</comment>
<dbReference type="Proteomes" id="UP001178354">
    <property type="component" value="Unassembled WGS sequence"/>
</dbReference>
<feature type="binding site" evidence="7">
    <location>
        <position position="117"/>
    </location>
    <ligand>
        <name>tRNA</name>
        <dbReference type="ChEBI" id="CHEBI:17843"/>
    </ligand>
</feature>
<dbReference type="Pfam" id="PF01195">
    <property type="entry name" value="Pept_tRNA_hydro"/>
    <property type="match status" value="1"/>
</dbReference>
<feature type="site" description="Discriminates between blocked and unblocked aminoacyl-tRNA" evidence="7">
    <location>
        <position position="13"/>
    </location>
</feature>
<feature type="binding site" evidence="7">
    <location>
        <position position="18"/>
    </location>
    <ligand>
        <name>tRNA</name>
        <dbReference type="ChEBI" id="CHEBI:17843"/>
    </ligand>
</feature>
<feature type="active site" description="Proton acceptor" evidence="7">
    <location>
        <position position="23"/>
    </location>
</feature>
<comment type="similarity">
    <text evidence="5 7">Belongs to the PTH family.</text>
</comment>
<dbReference type="GO" id="GO:0005737">
    <property type="term" value="C:cytoplasm"/>
    <property type="evidence" value="ECO:0007669"/>
    <property type="project" value="UniProtKB-SubCell"/>
</dbReference>
<organism evidence="8 9">
    <name type="scientific">Porticoccus litoralis</name>
    <dbReference type="NCBI Taxonomy" id="434086"/>
    <lineage>
        <taxon>Bacteria</taxon>
        <taxon>Pseudomonadati</taxon>
        <taxon>Pseudomonadota</taxon>
        <taxon>Gammaproteobacteria</taxon>
        <taxon>Cellvibrionales</taxon>
        <taxon>Porticoccaceae</taxon>
        <taxon>Porticoccus</taxon>
    </lineage>
</organism>
<dbReference type="Gene3D" id="3.40.50.1470">
    <property type="entry name" value="Peptidyl-tRNA hydrolase"/>
    <property type="match status" value="1"/>
</dbReference>
<dbReference type="InterPro" id="IPR001328">
    <property type="entry name" value="Pept_tRNA_hydro"/>
</dbReference>
<dbReference type="InterPro" id="IPR018171">
    <property type="entry name" value="Pept_tRNA_hydro_CS"/>
</dbReference>
<proteinExistence type="inferred from homology"/>
<keyword evidence="2 7" id="KW-0820">tRNA-binding</keyword>
<reference evidence="8" key="1">
    <citation type="journal article" date="2010" name="Int. J. Syst. Evol. Microbiol.">
        <title>Porticoccus litoralis gen. nov., sp. nov., a gammaproteobacterium isolated from the Yellow Sea.</title>
        <authorList>
            <person name="Oh H.M."/>
            <person name="Kim H."/>
            <person name="Kim K.M."/>
            <person name="Min G.S."/>
            <person name="Cho J.C."/>
        </authorList>
    </citation>
    <scope>NUCLEOTIDE SEQUENCE</scope>
    <source>
        <strain evidence="8">DSM 25064</strain>
    </source>
</reference>
<dbReference type="InterPro" id="IPR036416">
    <property type="entry name" value="Pept_tRNA_hydro_sf"/>
</dbReference>
<evidence type="ECO:0000256" key="3">
    <source>
        <dbReference type="ARBA" id="ARBA00022801"/>
    </source>
</evidence>
<gene>
    <name evidence="7 8" type="primary">pth</name>
    <name evidence="8" type="ORF">Q8A57_04455</name>
</gene>
<evidence type="ECO:0000256" key="5">
    <source>
        <dbReference type="ARBA" id="ARBA00038063"/>
    </source>
</evidence>
<accession>A0AAW8B0S4</accession>
<keyword evidence="3 7" id="KW-0378">Hydrolase</keyword>
<dbReference type="GO" id="GO:0000049">
    <property type="term" value="F:tRNA binding"/>
    <property type="evidence" value="ECO:0007669"/>
    <property type="project" value="UniProtKB-UniRule"/>
</dbReference>
<dbReference type="FunFam" id="3.40.50.1470:FF:000001">
    <property type="entry name" value="Peptidyl-tRNA hydrolase"/>
    <property type="match status" value="1"/>
</dbReference>
<feature type="binding site" evidence="7">
    <location>
        <position position="69"/>
    </location>
    <ligand>
        <name>tRNA</name>
        <dbReference type="ChEBI" id="CHEBI:17843"/>
    </ligand>
</feature>
<dbReference type="RefSeq" id="WP_305169782.1">
    <property type="nucleotide sequence ID" value="NZ_JAUUUU010000002.1"/>
</dbReference>